<keyword evidence="1" id="KW-0812">Transmembrane</keyword>
<gene>
    <name evidence="3" type="ORF">J0A65_18640</name>
</gene>
<feature type="transmembrane region" description="Helical" evidence="1">
    <location>
        <begin position="12"/>
        <end position="31"/>
    </location>
</feature>
<feature type="transmembrane region" description="Helical" evidence="1">
    <location>
        <begin position="37"/>
        <end position="58"/>
    </location>
</feature>
<comment type="caution">
    <text evidence="3">The sequence shown here is derived from an EMBL/GenBank/DDBJ whole genome shotgun (WGS) entry which is preliminary data.</text>
</comment>
<protein>
    <submittedName>
        <fullName evidence="3">DUF2892 domain-containing protein</fullName>
    </submittedName>
</protein>
<keyword evidence="1" id="KW-0472">Membrane</keyword>
<evidence type="ECO:0000313" key="4">
    <source>
        <dbReference type="Proteomes" id="UP000663992"/>
    </source>
</evidence>
<proteinExistence type="predicted"/>
<reference evidence="3 4" key="1">
    <citation type="submission" date="2021-03" db="EMBL/GenBank/DDBJ databases">
        <title>novel species isolated from a fishpond in China.</title>
        <authorList>
            <person name="Lu H."/>
            <person name="Cai Z."/>
        </authorList>
    </citation>
    <scope>NUCLEOTIDE SEQUENCE [LARGE SCALE GENOMIC DNA]</scope>
    <source>
        <strain evidence="3 4">Y57</strain>
    </source>
</reference>
<dbReference type="RefSeq" id="WP_206595847.1">
    <property type="nucleotide sequence ID" value="NZ_JAFKCS010000025.1"/>
</dbReference>
<accession>A0ABS3CZS8</accession>
<dbReference type="EMBL" id="JAFKCS010000025">
    <property type="protein sequence ID" value="MBN7821891.1"/>
    <property type="molecule type" value="Genomic_DNA"/>
</dbReference>
<keyword evidence="4" id="KW-1185">Reference proteome</keyword>
<dbReference type="InterPro" id="IPR021309">
    <property type="entry name" value="YgaP-like_TM"/>
</dbReference>
<evidence type="ECO:0000313" key="3">
    <source>
        <dbReference type="EMBL" id="MBN7821891.1"/>
    </source>
</evidence>
<sequence length="69" mass="7344">MKDKDNVGILDTAVRSILSCILLALAVEGLYSNTTSLILAALGVVLWISSSTGVCLLYKMLGVDTYHKA</sequence>
<name>A0ABS3CZS8_9ALTE</name>
<organism evidence="3 4">
    <name type="scientific">Bowmanella yangjiangensis</name>
    <dbReference type="NCBI Taxonomy" id="2811230"/>
    <lineage>
        <taxon>Bacteria</taxon>
        <taxon>Pseudomonadati</taxon>
        <taxon>Pseudomonadota</taxon>
        <taxon>Gammaproteobacteria</taxon>
        <taxon>Alteromonadales</taxon>
        <taxon>Alteromonadaceae</taxon>
        <taxon>Bowmanella</taxon>
    </lineage>
</organism>
<dbReference type="Proteomes" id="UP000663992">
    <property type="component" value="Unassembled WGS sequence"/>
</dbReference>
<feature type="domain" description="Inner membrane protein YgaP-like transmembrane" evidence="2">
    <location>
        <begin position="4"/>
        <end position="67"/>
    </location>
</feature>
<dbReference type="Pfam" id="PF11127">
    <property type="entry name" value="YgaP-like_TM"/>
    <property type="match status" value="1"/>
</dbReference>
<keyword evidence="1" id="KW-1133">Transmembrane helix</keyword>
<evidence type="ECO:0000256" key="1">
    <source>
        <dbReference type="SAM" id="Phobius"/>
    </source>
</evidence>
<evidence type="ECO:0000259" key="2">
    <source>
        <dbReference type="Pfam" id="PF11127"/>
    </source>
</evidence>